<gene>
    <name evidence="1" type="ORF">LP422_06200</name>
</gene>
<evidence type="ECO:0000313" key="1">
    <source>
        <dbReference type="EMBL" id="UUZ45641.1"/>
    </source>
</evidence>
<dbReference type="EMBL" id="CP087977">
    <property type="protein sequence ID" value="UUZ45641.1"/>
    <property type="molecule type" value="Genomic_DNA"/>
</dbReference>
<organism evidence="1 2">
    <name type="scientific">Janibacter limosus</name>
    <dbReference type="NCBI Taxonomy" id="53458"/>
    <lineage>
        <taxon>Bacteria</taxon>
        <taxon>Bacillati</taxon>
        <taxon>Actinomycetota</taxon>
        <taxon>Actinomycetes</taxon>
        <taxon>Micrococcales</taxon>
        <taxon>Intrasporangiaceae</taxon>
        <taxon>Janibacter</taxon>
    </lineage>
</organism>
<proteinExistence type="predicted"/>
<dbReference type="Proteomes" id="UP001059663">
    <property type="component" value="Chromosome"/>
</dbReference>
<accession>A0AC61U6I8</accession>
<evidence type="ECO:0000313" key="2">
    <source>
        <dbReference type="Proteomes" id="UP001059663"/>
    </source>
</evidence>
<sequence length="91" mass="10042">MKRTRDVDLQAAREAAASDPSDVDAALVVADPDVPGGHVEDAFVRLIDLVRVTADDERERIKTRLLDLFAVVGNHDERVRKGRTSLMSALF</sequence>
<name>A0AC61U6I8_9MICO</name>
<reference evidence="1" key="1">
    <citation type="submission" date="2021-11" db="EMBL/GenBank/DDBJ databases">
        <title>Study of the species diversity of bacterial strains isolated from a unique natural object - Shulgan-Tash cave (Bashkiria).</title>
        <authorList>
            <person name="Sazanova A.L."/>
            <person name="Chirak E.R."/>
            <person name="Safronova V.I."/>
        </authorList>
    </citation>
    <scope>NUCLEOTIDE SEQUENCE</scope>
    <source>
        <strain evidence="1">P1</strain>
    </source>
</reference>
<protein>
    <submittedName>
        <fullName evidence="1">Tetratricopeptide repeat protein</fullName>
    </submittedName>
</protein>